<dbReference type="STRING" id="1678840.ATC1_11120"/>
<sequence length="444" mass="48155">MNNTDNDNRARMRYLKRGIFSNPDNARKLYFNDLSHRLIPSLSFYIFAIISGLACGVAFMLNSKELIVLTLALIPFMGPFFGISLSFTAGSFSFLWKSFLKFLLAAALFVLSAFGVGGIGQVYNRLSTETIQYFSSVQVMILIITAICAFLAVFYISNAPQQIPQALSNGAMFGVLLPLGMAGYSLSLRMTAPLLPSLQCSLIYALIGLSAATLAFCLRSLFLPKATSLILTCLVFATCTIFLLDFFQIIQVDFSKRFQTAKESFIALVVKPTDTPTLTPTLTSTLTQTATYTATSTPTNTLTPIPPTKTPTTTHTPTNSSTPTHTLTPIPPTSTATVTNTPTKTSTPTRTLRPSKTPTITFTPSPTIIYGIVYVPNDVGLLVRERPGFGSIVMKSQNNGSLLEIIGEETQVADGISWIHVRTNDGSEGWVSQSLLRTATPGIN</sequence>
<protein>
    <submittedName>
        <fullName evidence="4">Protein containing bacterial SH3 domain</fullName>
    </submittedName>
</protein>
<dbReference type="AlphaFoldDB" id="A0A0K8P9M5"/>
<feature type="transmembrane region" description="Helical" evidence="2">
    <location>
        <begin position="229"/>
        <end position="250"/>
    </location>
</feature>
<proteinExistence type="predicted"/>
<feature type="transmembrane region" description="Helical" evidence="2">
    <location>
        <begin position="42"/>
        <end position="61"/>
    </location>
</feature>
<feature type="transmembrane region" description="Helical" evidence="2">
    <location>
        <begin position="67"/>
        <end position="87"/>
    </location>
</feature>
<dbReference type="Gene3D" id="2.30.30.40">
    <property type="entry name" value="SH3 Domains"/>
    <property type="match status" value="1"/>
</dbReference>
<dbReference type="EMBL" id="DF968179">
    <property type="protein sequence ID" value="GAP39199.1"/>
    <property type="molecule type" value="Genomic_DNA"/>
</dbReference>
<dbReference type="Pfam" id="PF08239">
    <property type="entry name" value="SH3_3"/>
    <property type="match status" value="1"/>
</dbReference>
<keyword evidence="2" id="KW-0812">Transmembrane</keyword>
<evidence type="ECO:0000259" key="3">
    <source>
        <dbReference type="Pfam" id="PF08239"/>
    </source>
</evidence>
<dbReference type="InterPro" id="IPR003646">
    <property type="entry name" value="SH3-like_bac-type"/>
</dbReference>
<name>A0A0K8P9M5_9CHLR</name>
<gene>
    <name evidence="4" type="ORF">ATC1_11120</name>
</gene>
<dbReference type="Proteomes" id="UP000053370">
    <property type="component" value="Unassembled WGS sequence"/>
</dbReference>
<keyword evidence="2" id="KW-0472">Membrane</keyword>
<keyword evidence="2" id="KW-1133">Transmembrane helix</keyword>
<organism evidence="4">
    <name type="scientific">Flexilinea flocculi</name>
    <dbReference type="NCBI Taxonomy" id="1678840"/>
    <lineage>
        <taxon>Bacteria</taxon>
        <taxon>Bacillati</taxon>
        <taxon>Chloroflexota</taxon>
        <taxon>Anaerolineae</taxon>
        <taxon>Anaerolineales</taxon>
        <taxon>Anaerolineaceae</taxon>
        <taxon>Flexilinea</taxon>
    </lineage>
</organism>
<evidence type="ECO:0000313" key="5">
    <source>
        <dbReference type="Proteomes" id="UP000053370"/>
    </source>
</evidence>
<reference evidence="4" key="1">
    <citation type="journal article" date="2015" name="Genome Announc.">
        <title>Draft Genome Sequence of Anaerolineae Strain TC1, a Novel Isolate from a Methanogenic Wastewater Treatment System.</title>
        <authorList>
            <person name="Matsuura N."/>
            <person name="Tourlousse D.M."/>
            <person name="Sun L."/>
            <person name="Toyonaga M."/>
            <person name="Kuroda K."/>
            <person name="Ohashi A."/>
            <person name="Cruz R."/>
            <person name="Yamaguchi T."/>
            <person name="Sekiguchi Y."/>
        </authorList>
    </citation>
    <scope>NUCLEOTIDE SEQUENCE [LARGE SCALE GENOMIC DNA]</scope>
    <source>
        <strain evidence="4">TC1</strain>
    </source>
</reference>
<feature type="transmembrane region" description="Helical" evidence="2">
    <location>
        <begin position="131"/>
        <end position="154"/>
    </location>
</feature>
<evidence type="ECO:0000256" key="2">
    <source>
        <dbReference type="SAM" id="Phobius"/>
    </source>
</evidence>
<dbReference type="RefSeq" id="WP_152024185.1">
    <property type="nucleotide sequence ID" value="NZ_DF968179.1"/>
</dbReference>
<feature type="transmembrane region" description="Helical" evidence="2">
    <location>
        <begin position="166"/>
        <end position="186"/>
    </location>
</feature>
<keyword evidence="5" id="KW-1185">Reference proteome</keyword>
<feature type="region of interest" description="Disordered" evidence="1">
    <location>
        <begin position="296"/>
        <end position="359"/>
    </location>
</feature>
<dbReference type="OrthoDB" id="162858at2"/>
<feature type="transmembrane region" description="Helical" evidence="2">
    <location>
        <begin position="99"/>
        <end position="119"/>
    </location>
</feature>
<evidence type="ECO:0000256" key="1">
    <source>
        <dbReference type="SAM" id="MobiDB-lite"/>
    </source>
</evidence>
<feature type="domain" description="SH3b" evidence="3">
    <location>
        <begin position="383"/>
        <end position="436"/>
    </location>
</feature>
<feature type="transmembrane region" description="Helical" evidence="2">
    <location>
        <begin position="201"/>
        <end position="222"/>
    </location>
</feature>
<feature type="compositionally biased region" description="Low complexity" evidence="1">
    <location>
        <begin position="310"/>
        <end position="359"/>
    </location>
</feature>
<evidence type="ECO:0000313" key="4">
    <source>
        <dbReference type="EMBL" id="GAP39199.1"/>
    </source>
</evidence>
<accession>A0A0K8P9M5</accession>